<dbReference type="CDD" id="cd05388">
    <property type="entry name" value="CobB_N"/>
    <property type="match status" value="1"/>
</dbReference>
<comment type="pathway">
    <text evidence="7">Cofactor biosynthesis; adenosylcobalamin biosynthesis; cob(II)yrinate a,c-diamide from precorrin-2 (aerobic route): step 9/10.</text>
</comment>
<accession>A0A560WGS9</accession>
<evidence type="ECO:0000256" key="2">
    <source>
        <dbReference type="ARBA" id="ARBA00022598"/>
    </source>
</evidence>
<dbReference type="InterPro" id="IPR004839">
    <property type="entry name" value="Aminotransferase_I/II_large"/>
</dbReference>
<dbReference type="Gene3D" id="3.40.640.10">
    <property type="entry name" value="Type I PLP-dependent aspartate aminotransferase-like (Major domain)"/>
    <property type="match status" value="1"/>
</dbReference>
<dbReference type="InterPro" id="IPR015424">
    <property type="entry name" value="PyrdxlP-dep_Trfase"/>
</dbReference>
<proteinExistence type="inferred from homology"/>
<dbReference type="NCBIfam" id="TIGR00379">
    <property type="entry name" value="cobB"/>
    <property type="match status" value="1"/>
</dbReference>
<sequence>MVTRLPRVVVAAPSTGQGKTTIATGLMAALRHGGREVSPHKVGPDYIDPGYHAVATGRPGRNLDPHLVGEDLVAPLLLHGARGADVAVIEGVMGLHDGRLGTGGSSSTAHVARLTRTPVILVLDVSRMSRTAAAVALGMRDFDPGVNVAGVILNRAGSPRNDAEITAALDDIGLPVLGAVPRDADLETPSRHLGLVTAAERDDVAGLVELLGERVAEHVDLDAVLALAADAPDLDVEPWDPQTVVTAPAGAGAAGERPVVAVAGGRAFTFRYPEVDELLTAAGCAVTPFDPLRDRALPPGTRAIYLGGGFPEVHADELAENTELLADLRAAVAAGVPTVAECAGLLYLARTLDDHPMAGALPVTAAMATRLTLRYPEAFAPTDTLLTRAGERVTGHEFHRTATDPVHGSVPAWQIDDAPTGFGGPSLHASYLHVHWAGHPRLAQRLADAAHAAPAASIASRAVAAESRAVDAEGAAGTVGPDDTPTDPVVRPLDHHGDAEVGPGLLDLAVNVYPGPRPTWLDAALAGSLEQVERYPDARAARTAVARRHGRDADEVLLCAGAAEAFTLLARLRPWRHPVVVHPQFTEPHAALLQAGHSVHTVLCRPEDNFALDPAEVPEQADLVVIGNPTNPTGVLHPREAIAALIRTGRVVVVDEAFMDVVPGETESLAEEPGGALVVVRSLTKHWSIPGVRAGYLLAAPSLVAELGALQPSWPVSTPALAAIEACSDDRAVAEGRRRADQLAGWRDELIHALSARGIRVLPSDASFVLAEVGAGRHAALRDVGVAVRRADTFPGLNDRWVRIAVRSPDVTRQLLAALDTLDHLSPQDGDTR</sequence>
<dbReference type="EMBL" id="VIUW01000001">
    <property type="protein sequence ID" value="TWD16695.1"/>
    <property type="molecule type" value="Genomic_DNA"/>
</dbReference>
<evidence type="ECO:0000313" key="11">
    <source>
        <dbReference type="EMBL" id="TWD16695.1"/>
    </source>
</evidence>
<evidence type="ECO:0000256" key="6">
    <source>
        <dbReference type="ARBA" id="ARBA00022962"/>
    </source>
</evidence>
<keyword evidence="4 7" id="KW-0067">ATP-binding</keyword>
<feature type="domain" description="CobB/CobQ-like glutamine amidotransferase" evidence="10">
    <location>
        <begin position="260"/>
        <end position="439"/>
    </location>
</feature>
<keyword evidence="12" id="KW-1185">Reference proteome</keyword>
<dbReference type="SUPFAM" id="SSF52540">
    <property type="entry name" value="P-loop containing nucleoside triphosphate hydrolases"/>
    <property type="match status" value="1"/>
</dbReference>
<dbReference type="Gene3D" id="3.40.50.300">
    <property type="entry name" value="P-loop containing nucleotide triphosphate hydrolases"/>
    <property type="match status" value="1"/>
</dbReference>
<evidence type="ECO:0000256" key="1">
    <source>
        <dbReference type="ARBA" id="ARBA00001946"/>
    </source>
</evidence>
<dbReference type="PANTHER" id="PTHR43873">
    <property type="entry name" value="COBYRINATE A,C-DIAMIDE SYNTHASE"/>
    <property type="match status" value="1"/>
</dbReference>
<evidence type="ECO:0000259" key="10">
    <source>
        <dbReference type="Pfam" id="PF07685"/>
    </source>
</evidence>
<feature type="domain" description="CobQ/CobB/MinD/ParA nucleotide binding" evidence="9">
    <location>
        <begin position="8"/>
        <end position="193"/>
    </location>
</feature>
<dbReference type="InterPro" id="IPR027417">
    <property type="entry name" value="P-loop_NTPase"/>
</dbReference>
<evidence type="ECO:0000256" key="5">
    <source>
        <dbReference type="ARBA" id="ARBA00022842"/>
    </source>
</evidence>
<dbReference type="NCBIfam" id="NF002204">
    <property type="entry name" value="PRK01077.1"/>
    <property type="match status" value="1"/>
</dbReference>
<dbReference type="NCBIfam" id="NF005915">
    <property type="entry name" value="PRK07908.1"/>
    <property type="match status" value="1"/>
</dbReference>
<dbReference type="InterPro" id="IPR015422">
    <property type="entry name" value="PyrdxlP-dep_Trfase_small"/>
</dbReference>
<dbReference type="EC" id="6.3.5.9" evidence="7"/>
<dbReference type="GO" id="GO:0030170">
    <property type="term" value="F:pyridoxal phosphate binding"/>
    <property type="evidence" value="ECO:0007669"/>
    <property type="project" value="InterPro"/>
</dbReference>
<comment type="domain">
    <text evidence="7">Comprises of two domains. The C-terminal domain contains the binding site for glutamine and catalyzes the hydrolysis of this substrate to glutamate and ammonia. The N-terminal domain is anticipated to bind ATP and hydrogenobyrinate and catalyzes the ultimate synthesis of the diamide product. The ammonia produced via the glutaminase domain is probably translocated to the adjacent domain via a molecular tunnel, where it reacts with an activated intermediate.</text>
</comment>
<evidence type="ECO:0000256" key="7">
    <source>
        <dbReference type="HAMAP-Rule" id="MF_00027"/>
    </source>
</evidence>
<dbReference type="CDD" id="cd00609">
    <property type="entry name" value="AAT_like"/>
    <property type="match status" value="1"/>
</dbReference>
<feature type="domain" description="Aminotransferase class I/classII large" evidence="8">
    <location>
        <begin position="505"/>
        <end position="819"/>
    </location>
</feature>
<keyword evidence="2 7" id="KW-0436">Ligase</keyword>
<evidence type="ECO:0000256" key="4">
    <source>
        <dbReference type="ARBA" id="ARBA00022840"/>
    </source>
</evidence>
<keyword evidence="7" id="KW-0169">Cobalamin biosynthesis</keyword>
<dbReference type="Proteomes" id="UP000315628">
    <property type="component" value="Unassembled WGS sequence"/>
</dbReference>
<name>A0A560WGS9_9MICO</name>
<feature type="site" description="Increases nucleophilicity of active site Cys" evidence="7">
    <location>
        <position position="433"/>
    </location>
</feature>
<dbReference type="PANTHER" id="PTHR43873:SF1">
    <property type="entry name" value="COBYRINATE A,C-DIAMIDE SYNTHASE"/>
    <property type="match status" value="1"/>
</dbReference>
<dbReference type="InterPro" id="IPR004484">
    <property type="entry name" value="CbiA/CobB_synth"/>
</dbReference>
<evidence type="ECO:0000259" key="8">
    <source>
        <dbReference type="Pfam" id="PF00155"/>
    </source>
</evidence>
<dbReference type="GO" id="GO:0042242">
    <property type="term" value="F:cobyrinic acid a,c-diamide synthase activity"/>
    <property type="evidence" value="ECO:0007669"/>
    <property type="project" value="InterPro"/>
</dbReference>
<dbReference type="CDD" id="cd03130">
    <property type="entry name" value="GATase1_CobB"/>
    <property type="match status" value="1"/>
</dbReference>
<dbReference type="Gene3D" id="3.40.50.880">
    <property type="match status" value="1"/>
</dbReference>
<reference evidence="11 12" key="1">
    <citation type="submission" date="2019-06" db="EMBL/GenBank/DDBJ databases">
        <title>Sequencing the genomes of 1000 actinobacteria strains.</title>
        <authorList>
            <person name="Klenk H.-P."/>
        </authorList>
    </citation>
    <scope>NUCLEOTIDE SEQUENCE [LARGE SCALE GENOMIC DNA]</scope>
    <source>
        <strain evidence="11 12">DSM 18935</strain>
    </source>
</reference>
<comment type="function">
    <text evidence="7">Catalyzes the ATP-dependent amidation of the two carboxylate groups at positions a and c of hydrogenobyrinate, using either L-glutamine or ammonia as the nitrogen source.</text>
</comment>
<evidence type="ECO:0000313" key="12">
    <source>
        <dbReference type="Proteomes" id="UP000315628"/>
    </source>
</evidence>
<dbReference type="RefSeq" id="WP_246074291.1">
    <property type="nucleotide sequence ID" value="NZ_BAAAYT010000001.1"/>
</dbReference>
<keyword evidence="6 7" id="KW-0315">Glutamine amidotransferase</keyword>
<keyword evidence="5 7" id="KW-0460">Magnesium</keyword>
<dbReference type="GO" id="GO:0009236">
    <property type="term" value="P:cobalamin biosynthetic process"/>
    <property type="evidence" value="ECO:0007669"/>
    <property type="project" value="UniProtKB-UniRule"/>
</dbReference>
<dbReference type="AlphaFoldDB" id="A0A560WGS9"/>
<dbReference type="InterPro" id="IPR011698">
    <property type="entry name" value="GATase_3"/>
</dbReference>
<dbReference type="GO" id="GO:0043802">
    <property type="term" value="F:hydrogenobyrinic acid a,c-diamide synthase (glutamine-hydrolysing) activity"/>
    <property type="evidence" value="ECO:0007669"/>
    <property type="project" value="UniProtKB-UniRule"/>
</dbReference>
<gene>
    <name evidence="7" type="primary">cobB</name>
    <name evidence="11" type="ORF">FB557_0227</name>
</gene>
<dbReference type="InterPro" id="IPR029062">
    <property type="entry name" value="Class_I_gatase-like"/>
</dbReference>
<comment type="catalytic activity">
    <reaction evidence="7">
        <text>hydrogenobyrinate + 2 L-glutamine + 2 ATP + 2 H2O = hydrogenobyrinate a,c-diamide + 2 L-glutamate + 2 ADP + 2 phosphate + 2 H(+)</text>
        <dbReference type="Rhea" id="RHEA:12544"/>
        <dbReference type="ChEBI" id="CHEBI:15377"/>
        <dbReference type="ChEBI" id="CHEBI:15378"/>
        <dbReference type="ChEBI" id="CHEBI:29985"/>
        <dbReference type="ChEBI" id="CHEBI:30616"/>
        <dbReference type="ChEBI" id="CHEBI:43474"/>
        <dbReference type="ChEBI" id="CHEBI:58359"/>
        <dbReference type="ChEBI" id="CHEBI:77873"/>
        <dbReference type="ChEBI" id="CHEBI:77874"/>
        <dbReference type="ChEBI" id="CHEBI:456216"/>
        <dbReference type="EC" id="6.3.5.9"/>
    </reaction>
</comment>
<dbReference type="Pfam" id="PF01656">
    <property type="entry name" value="CbiA"/>
    <property type="match status" value="1"/>
</dbReference>
<dbReference type="SUPFAM" id="SSF53383">
    <property type="entry name" value="PLP-dependent transferases"/>
    <property type="match status" value="1"/>
</dbReference>
<dbReference type="GO" id="GO:0005524">
    <property type="term" value="F:ATP binding"/>
    <property type="evidence" value="ECO:0007669"/>
    <property type="project" value="UniProtKB-UniRule"/>
</dbReference>
<protein>
    <recommendedName>
        <fullName evidence="7">Hydrogenobyrinate a,c-diamide synthase</fullName>
        <ecNumber evidence="7">6.3.5.9</ecNumber>
    </recommendedName>
    <alternativeName>
        <fullName evidence="7">Hydrogenobyrinic acid a,c-diamide synthase</fullName>
    </alternativeName>
</protein>
<dbReference type="SUPFAM" id="SSF52317">
    <property type="entry name" value="Class I glutamine amidotransferase-like"/>
    <property type="match status" value="1"/>
</dbReference>
<dbReference type="HAMAP" id="MF_00027">
    <property type="entry name" value="CobB_CbiA"/>
    <property type="match status" value="1"/>
</dbReference>
<comment type="cofactor">
    <cofactor evidence="1 7">
        <name>Mg(2+)</name>
        <dbReference type="ChEBI" id="CHEBI:18420"/>
    </cofactor>
</comment>
<dbReference type="PROSITE" id="PS51274">
    <property type="entry name" value="GATASE_COBBQ"/>
    <property type="match status" value="1"/>
</dbReference>
<dbReference type="Pfam" id="PF07685">
    <property type="entry name" value="GATase_3"/>
    <property type="match status" value="1"/>
</dbReference>
<organism evidence="11 12">
    <name type="scientific">Marihabitans asiaticum</name>
    <dbReference type="NCBI Taxonomy" id="415218"/>
    <lineage>
        <taxon>Bacteria</taxon>
        <taxon>Bacillati</taxon>
        <taxon>Actinomycetota</taxon>
        <taxon>Actinomycetes</taxon>
        <taxon>Micrococcales</taxon>
        <taxon>Intrasporangiaceae</taxon>
        <taxon>Marihabitans</taxon>
    </lineage>
</organism>
<dbReference type="InterPro" id="IPR015421">
    <property type="entry name" value="PyrdxlP-dep_Trfase_major"/>
</dbReference>
<dbReference type="Pfam" id="PF00155">
    <property type="entry name" value="Aminotran_1_2"/>
    <property type="match status" value="1"/>
</dbReference>
<dbReference type="UniPathway" id="UPA00148">
    <property type="reaction ID" value="UER00220"/>
</dbReference>
<comment type="caution">
    <text evidence="11">The sequence shown here is derived from an EMBL/GenBank/DDBJ whole genome shotgun (WGS) entry which is preliminary data.</text>
</comment>
<comment type="similarity">
    <text evidence="7">Belongs to the CobB/CbiA family.</text>
</comment>
<evidence type="ECO:0000256" key="3">
    <source>
        <dbReference type="ARBA" id="ARBA00022741"/>
    </source>
</evidence>
<comment type="miscellaneous">
    <text evidence="7">The a and c carboxylates of hydrogenobyrinate are activated for nucleophilic attack via formation of a phosphorylated intermediate by ATP. CobB catalyzes first the amidation of the c-carboxylate, and then that of the a-carboxylate.</text>
</comment>
<dbReference type="InterPro" id="IPR002586">
    <property type="entry name" value="CobQ/CobB/MinD/ParA_Nub-bd_dom"/>
</dbReference>
<dbReference type="Gene3D" id="3.90.1150.10">
    <property type="entry name" value="Aspartate Aminotransferase, domain 1"/>
    <property type="match status" value="1"/>
</dbReference>
<evidence type="ECO:0000259" key="9">
    <source>
        <dbReference type="Pfam" id="PF01656"/>
    </source>
</evidence>
<feature type="active site" description="Nucleophile" evidence="7">
    <location>
        <position position="342"/>
    </location>
</feature>
<keyword evidence="3 7" id="KW-0547">Nucleotide-binding</keyword>